<sequence length="161" mass="17959">MTVSGEETPSAGPENRPQTIHEYLAEFDDIPGTRVYTAARARRGYHINQFAMSLMKADNRARFKADERAYIDEWKISEEAKQALLARDYNALLDLGGNVYFLSKLFSTDGLPFAEAVSTMTDLTWPEYRQMMMDGGRSPEGNRSIRANLAAASGKAPGQEN</sequence>
<dbReference type="RefSeq" id="WP_317975631.1">
    <property type="nucleotide sequence ID" value="NZ_BTFW01000001.1"/>
</dbReference>
<protein>
    <recommendedName>
        <fullName evidence="2">Extradiol ring-cleavage dioxygenase LigAB LigA subunit domain-containing protein</fullName>
    </recommendedName>
</protein>
<evidence type="ECO:0000313" key="4">
    <source>
        <dbReference type="Proteomes" id="UP001187221"/>
    </source>
</evidence>
<gene>
    <name evidence="3" type="ORF">NUTIK01_27850</name>
</gene>
<feature type="region of interest" description="Disordered" evidence="1">
    <location>
        <begin position="134"/>
        <end position="161"/>
    </location>
</feature>
<keyword evidence="4" id="KW-1185">Reference proteome</keyword>
<dbReference type="InterPro" id="IPR011986">
    <property type="entry name" value="Xdiol_dOase_LigA"/>
</dbReference>
<accession>A0ABQ6P9V0</accession>
<dbReference type="NCBIfam" id="TIGR02792">
    <property type="entry name" value="PCA_ligA"/>
    <property type="match status" value="1"/>
</dbReference>
<dbReference type="SUPFAM" id="SSF48076">
    <property type="entry name" value="LigA subunit of an aromatic-ring-opening dioxygenase LigAB"/>
    <property type="match status" value="1"/>
</dbReference>
<evidence type="ECO:0000259" key="2">
    <source>
        <dbReference type="Pfam" id="PF07746"/>
    </source>
</evidence>
<dbReference type="Gene3D" id="1.10.700.10">
    <property type="entry name" value="Dioxygenase LigAB, LigA subunit"/>
    <property type="match status" value="1"/>
</dbReference>
<organism evidence="3 4">
    <name type="scientific">Novosphingobium pituita</name>
    <dbReference type="NCBI Taxonomy" id="3056842"/>
    <lineage>
        <taxon>Bacteria</taxon>
        <taxon>Pseudomonadati</taxon>
        <taxon>Pseudomonadota</taxon>
        <taxon>Alphaproteobacteria</taxon>
        <taxon>Sphingomonadales</taxon>
        <taxon>Sphingomonadaceae</taxon>
        <taxon>Novosphingobium</taxon>
    </lineage>
</organism>
<reference evidence="3 4" key="1">
    <citation type="submission" date="2023-06" db="EMBL/GenBank/DDBJ databases">
        <title>Draft genome sequence of Novosphingobium sp. strain IK01.</title>
        <authorList>
            <person name="Hatamoto M."/>
            <person name="Ikarashi T."/>
            <person name="Yamaguchi T."/>
        </authorList>
    </citation>
    <scope>NUCLEOTIDE SEQUENCE [LARGE SCALE GENOMIC DNA]</scope>
    <source>
        <strain evidence="3 4">IK01</strain>
    </source>
</reference>
<dbReference type="Proteomes" id="UP001187221">
    <property type="component" value="Unassembled WGS sequence"/>
</dbReference>
<dbReference type="NCBIfam" id="NF009917">
    <property type="entry name" value="PRK13377.1"/>
    <property type="match status" value="1"/>
</dbReference>
<feature type="domain" description="Extradiol ring-cleavage dioxygenase LigAB LigA subunit" evidence="2">
    <location>
        <begin position="47"/>
        <end position="132"/>
    </location>
</feature>
<dbReference type="InterPro" id="IPR014159">
    <property type="entry name" value="PCA_LigA"/>
</dbReference>
<dbReference type="InterPro" id="IPR036622">
    <property type="entry name" value="LigA_sf"/>
</dbReference>
<evidence type="ECO:0000256" key="1">
    <source>
        <dbReference type="SAM" id="MobiDB-lite"/>
    </source>
</evidence>
<name>A0ABQ6P9V0_9SPHN</name>
<proteinExistence type="predicted"/>
<comment type="caution">
    <text evidence="3">The sequence shown here is derived from an EMBL/GenBank/DDBJ whole genome shotgun (WGS) entry which is preliminary data.</text>
</comment>
<evidence type="ECO:0000313" key="3">
    <source>
        <dbReference type="EMBL" id="GMM62008.1"/>
    </source>
</evidence>
<dbReference type="Pfam" id="PF07746">
    <property type="entry name" value="LigA"/>
    <property type="match status" value="1"/>
</dbReference>
<dbReference type="EMBL" id="BTFW01000001">
    <property type="protein sequence ID" value="GMM62008.1"/>
    <property type="molecule type" value="Genomic_DNA"/>
</dbReference>